<evidence type="ECO:0000313" key="12">
    <source>
        <dbReference type="Proteomes" id="UP000198287"/>
    </source>
</evidence>
<feature type="region of interest" description="Disordered" evidence="10">
    <location>
        <begin position="82"/>
        <end position="183"/>
    </location>
</feature>
<evidence type="ECO:0000256" key="9">
    <source>
        <dbReference type="RuleBase" id="RU003814"/>
    </source>
</evidence>
<evidence type="ECO:0000256" key="4">
    <source>
        <dbReference type="ARBA" id="ARBA00022540"/>
    </source>
</evidence>
<accession>A0A226E2R8</accession>
<evidence type="ECO:0000256" key="8">
    <source>
        <dbReference type="ARBA" id="ARBA00046432"/>
    </source>
</evidence>
<name>A0A226E2R8_FOLCA</name>
<comment type="caution">
    <text evidence="11">The sequence shown here is derived from an EMBL/GenBank/DDBJ whole genome shotgun (WGS) entry which is preliminary data.</text>
</comment>
<dbReference type="SUPFAM" id="SSF100950">
    <property type="entry name" value="NagB/RpiA/CoA transferase-like"/>
    <property type="match status" value="1"/>
</dbReference>
<dbReference type="EMBL" id="LNIX01000007">
    <property type="protein sequence ID" value="OXA51568.1"/>
    <property type="molecule type" value="Genomic_DNA"/>
</dbReference>
<comment type="similarity">
    <text evidence="2 9">Belongs to the eIF-2B alpha/beta/delta subunits family.</text>
</comment>
<feature type="compositionally biased region" description="Basic and acidic residues" evidence="10">
    <location>
        <begin position="144"/>
        <end position="170"/>
    </location>
</feature>
<evidence type="ECO:0000256" key="6">
    <source>
        <dbReference type="ARBA" id="ARBA00044147"/>
    </source>
</evidence>
<evidence type="ECO:0000256" key="7">
    <source>
        <dbReference type="ARBA" id="ARBA00044356"/>
    </source>
</evidence>
<dbReference type="GO" id="GO:0003743">
    <property type="term" value="F:translation initiation factor activity"/>
    <property type="evidence" value="ECO:0007669"/>
    <property type="project" value="UniProtKB-KW"/>
</dbReference>
<dbReference type="Proteomes" id="UP000198287">
    <property type="component" value="Unassembled WGS sequence"/>
</dbReference>
<protein>
    <recommendedName>
        <fullName evidence="6">Translation initiation factor eIF2B subunit delta</fullName>
    </recommendedName>
    <alternativeName>
        <fullName evidence="7">eIF2B GDP-GTP exchange factor subunit delta</fullName>
    </alternativeName>
</protein>
<evidence type="ECO:0000256" key="5">
    <source>
        <dbReference type="ARBA" id="ARBA00022917"/>
    </source>
</evidence>
<dbReference type="OrthoDB" id="10254737at2759"/>
<dbReference type="InterPro" id="IPR037171">
    <property type="entry name" value="NagB/RpiA_transferase-like"/>
</dbReference>
<organism evidence="11 12">
    <name type="scientific">Folsomia candida</name>
    <name type="common">Springtail</name>
    <dbReference type="NCBI Taxonomy" id="158441"/>
    <lineage>
        <taxon>Eukaryota</taxon>
        <taxon>Metazoa</taxon>
        <taxon>Ecdysozoa</taxon>
        <taxon>Arthropoda</taxon>
        <taxon>Hexapoda</taxon>
        <taxon>Collembola</taxon>
        <taxon>Entomobryomorpha</taxon>
        <taxon>Isotomoidea</taxon>
        <taxon>Isotomidae</taxon>
        <taxon>Proisotominae</taxon>
        <taxon>Folsomia</taxon>
    </lineage>
</organism>
<dbReference type="InterPro" id="IPR042529">
    <property type="entry name" value="IF_2B-like_C"/>
</dbReference>
<keyword evidence="5" id="KW-0648">Protein biosynthesis</keyword>
<keyword evidence="4 11" id="KW-0396">Initiation factor</keyword>
<dbReference type="Gene3D" id="3.40.50.10470">
    <property type="entry name" value="Translation initiation factor eif-2b, domain 2"/>
    <property type="match status" value="1"/>
</dbReference>
<evidence type="ECO:0000256" key="3">
    <source>
        <dbReference type="ARBA" id="ARBA00022490"/>
    </source>
</evidence>
<evidence type="ECO:0000313" key="11">
    <source>
        <dbReference type="EMBL" id="OXA51568.1"/>
    </source>
</evidence>
<keyword evidence="12" id="KW-1185">Reference proteome</keyword>
<proteinExistence type="inferred from homology"/>
<comment type="subunit">
    <text evidence="8">Component of the translation initiation factor 2B (eIF2B) complex which is a heterodecamer of two sets of five different subunits: alpha, beta, gamma, delta and epsilon. Subunits alpha, beta and delta comprise a regulatory subcomplex and subunits epsilon and gamma comprise a catalytic subcomplex. Within the complex, the hexameric regulatory complex resides at the center, with the two heterodimeric catalytic subcomplexes bound on opposite sides.</text>
</comment>
<dbReference type="Pfam" id="PF01008">
    <property type="entry name" value="IF-2B"/>
    <property type="match status" value="1"/>
</dbReference>
<sequence length="551" mass="59770">MIWNDVEVGGLMASGLALEDRGGDEEGRNVLQTLASIKSQISSVLGLLQTAHVSAEGAAAAAEMSSPSATVATTLPVDESEAISRDDVKAQREAKKAAKAARKNKSLGGESVTADGNKTISTPKNNAPKEKKEKVSNPVGGPKVHKEQNLSKPDSNKPSKCEDKAEEVSQEKNPPAKPTNTPAKIKESIEAVPEPEVVNAKSSATIEPAPKPRPTFESLVEKVHPKFRELGLKYSNYILRGSNQRTIALLSTTKSYILGYRTPEGKGFKQDLSSQLQFYYEKLKLYRPYAVGMTTAVEGVNAAIRALEEGMSDPQYKEELEEWVDRFIEEKITKAVEAIAEKGAEKIREGDTILTFSLTDAIYETFKLAGESGTRFNLVLAITKSDHYLAEYTQLKQAMGGDVLKSQVNISCINLSSIMSFISSVDKVFLGGHALFTTGGVMAHAGASTVALCASHHNIPVIFFCETYKFCDKSPTDAFYSDVFPENKFGLAVDKEVGVEDDEGLTVARICYDVTPVDLVTCVITDIDMLPSSSVPVVLRVQESRPLTKCL</sequence>
<comment type="subcellular location">
    <subcellularLocation>
        <location evidence="1">Cytoplasm</location>
        <location evidence="1">Cytosol</location>
    </subcellularLocation>
</comment>
<reference evidence="11 12" key="1">
    <citation type="submission" date="2015-12" db="EMBL/GenBank/DDBJ databases">
        <title>The genome of Folsomia candida.</title>
        <authorList>
            <person name="Faddeeva A."/>
            <person name="Derks M.F."/>
            <person name="Anvar Y."/>
            <person name="Smit S."/>
            <person name="Van Straalen N."/>
            <person name="Roelofs D."/>
        </authorList>
    </citation>
    <scope>NUCLEOTIDE SEQUENCE [LARGE SCALE GENOMIC DNA]</scope>
    <source>
        <strain evidence="11 12">VU population</strain>
        <tissue evidence="11">Whole body</tissue>
    </source>
</reference>
<dbReference type="AlphaFoldDB" id="A0A226E2R8"/>
<dbReference type="PANTHER" id="PTHR10233">
    <property type="entry name" value="TRANSLATION INITIATION FACTOR EIF-2B"/>
    <property type="match status" value="1"/>
</dbReference>
<dbReference type="GO" id="GO:0005829">
    <property type="term" value="C:cytosol"/>
    <property type="evidence" value="ECO:0007669"/>
    <property type="project" value="UniProtKB-SubCell"/>
</dbReference>
<dbReference type="PANTHER" id="PTHR10233:SF14">
    <property type="entry name" value="TRANSLATION INITIATION FACTOR EIF-2B SUBUNIT DELTA"/>
    <property type="match status" value="1"/>
</dbReference>
<evidence type="ECO:0000256" key="1">
    <source>
        <dbReference type="ARBA" id="ARBA00004514"/>
    </source>
</evidence>
<evidence type="ECO:0000256" key="2">
    <source>
        <dbReference type="ARBA" id="ARBA00007251"/>
    </source>
</evidence>
<dbReference type="InterPro" id="IPR000649">
    <property type="entry name" value="IF-2B-related"/>
</dbReference>
<dbReference type="OMA" id="HAYKAIS"/>
<evidence type="ECO:0000256" key="10">
    <source>
        <dbReference type="SAM" id="MobiDB-lite"/>
    </source>
</evidence>
<feature type="compositionally biased region" description="Basic and acidic residues" evidence="10">
    <location>
        <begin position="82"/>
        <end position="96"/>
    </location>
</feature>
<keyword evidence="3" id="KW-0963">Cytoplasm</keyword>
<gene>
    <name evidence="11" type="ORF">Fcan01_12959</name>
</gene>
<dbReference type="STRING" id="158441.A0A226E2R8"/>